<feature type="chain" id="PRO_5041252181" description="Polysaccharide lyase 14 domain-containing protein" evidence="1">
    <location>
        <begin position="22"/>
        <end position="343"/>
    </location>
</feature>
<reference evidence="3" key="1">
    <citation type="submission" date="2022-08" db="EMBL/GenBank/DDBJ databases">
        <authorList>
            <consortium name="DOE Joint Genome Institute"/>
            <person name="Min B."/>
            <person name="Riley R."/>
            <person name="Sierra-Patev S."/>
            <person name="Naranjo-Ortiz M."/>
            <person name="Looney B."/>
            <person name="Konkel Z."/>
            <person name="Slot J.C."/>
            <person name="Sakamoto Y."/>
            <person name="Steenwyk J.L."/>
            <person name="Rokas A."/>
            <person name="Carro J."/>
            <person name="Camarero S."/>
            <person name="Ferreira P."/>
            <person name="Molpeceres G."/>
            <person name="Ruiz-Duenas F.J."/>
            <person name="Serrano A."/>
            <person name="Henrissat B."/>
            <person name="Drula E."/>
            <person name="Hughes K.W."/>
            <person name="Mata J.L."/>
            <person name="Ishikawa N.K."/>
            <person name="Vargas-Isla R."/>
            <person name="Ushijima S."/>
            <person name="Smith C.A."/>
            <person name="Ahrendt S."/>
            <person name="Andreopoulos W."/>
            <person name="He G."/>
            <person name="Labutti K."/>
            <person name="Lipzen A."/>
            <person name="Ng V."/>
            <person name="Sandor L."/>
            <person name="Barry K."/>
            <person name="Martinez A.T."/>
            <person name="Xiao Y."/>
            <person name="Gibbons J.G."/>
            <person name="Terashima K."/>
            <person name="Hibbett D.S."/>
            <person name="Grigoriev I.V."/>
        </authorList>
    </citation>
    <scope>NUCLEOTIDE SEQUENCE</scope>
    <source>
        <strain evidence="3">TFB9207</strain>
    </source>
</reference>
<dbReference type="EMBL" id="MU805936">
    <property type="protein sequence ID" value="KAJ3845482.1"/>
    <property type="molecule type" value="Genomic_DNA"/>
</dbReference>
<dbReference type="Proteomes" id="UP001163846">
    <property type="component" value="Unassembled WGS sequence"/>
</dbReference>
<keyword evidence="1" id="KW-0732">Signal</keyword>
<dbReference type="Gene3D" id="2.60.120.200">
    <property type="match status" value="1"/>
</dbReference>
<comment type="caution">
    <text evidence="3">The sequence shown here is derived from an EMBL/GenBank/DDBJ whole genome shotgun (WGS) entry which is preliminary data.</text>
</comment>
<evidence type="ECO:0000259" key="2">
    <source>
        <dbReference type="Pfam" id="PF21294"/>
    </source>
</evidence>
<feature type="signal peptide" evidence="1">
    <location>
        <begin position="1"/>
        <end position="21"/>
    </location>
</feature>
<organism evidence="3 4">
    <name type="scientific">Lentinula raphanica</name>
    <dbReference type="NCBI Taxonomy" id="153919"/>
    <lineage>
        <taxon>Eukaryota</taxon>
        <taxon>Fungi</taxon>
        <taxon>Dikarya</taxon>
        <taxon>Basidiomycota</taxon>
        <taxon>Agaricomycotina</taxon>
        <taxon>Agaricomycetes</taxon>
        <taxon>Agaricomycetidae</taxon>
        <taxon>Agaricales</taxon>
        <taxon>Marasmiineae</taxon>
        <taxon>Omphalotaceae</taxon>
        <taxon>Lentinula</taxon>
    </lineage>
</organism>
<feature type="domain" description="Polysaccharide lyase 14" evidence="2">
    <location>
        <begin position="88"/>
        <end position="297"/>
    </location>
</feature>
<evidence type="ECO:0000313" key="4">
    <source>
        <dbReference type="Proteomes" id="UP001163846"/>
    </source>
</evidence>
<sequence length="343" mass="37453">MILCIYSGFVYLLLLLQSARAIQTSPATLASQYSLSTSTSLPFPTATLSSSNSQSLIVSEWSLSKGRIQDQASDLAFVTNPFPENSTSSSSPVLQVNYPEGSYSHNTGGSQFENLWNTTDGSSFQSMLLSYEVAFDENFDWVLGGKLPGLRGGTNVTGCSGGDEPTGLDCFSTRLMWRPNGVGEVYAYIPTTSSFCQEKDIICNSDFGVSISRGAFTFTAGEWNHVTLFVQMNSPVTTANGVLQLYLNDQQVISRQDLQYRRGSSVDINGFYFSTFFGGSDSTWATPVTTHTYYRNIQLWGSANPSNGTALNTAVNPALRTIQPINYLLILVSMFATTWSMLI</sequence>
<gene>
    <name evidence="3" type="ORF">F5878DRAFT_599303</name>
</gene>
<proteinExistence type="predicted"/>
<accession>A0AA38PM45</accession>
<evidence type="ECO:0000313" key="3">
    <source>
        <dbReference type="EMBL" id="KAJ3845482.1"/>
    </source>
</evidence>
<keyword evidence="4" id="KW-1185">Reference proteome</keyword>
<name>A0AA38PM45_9AGAR</name>
<dbReference type="PANTHER" id="PTHR40124:SF1">
    <property type="entry name" value="DISAGGREGATASE RELATED REPEAT PROTEIN"/>
    <property type="match status" value="1"/>
</dbReference>
<dbReference type="Pfam" id="PF21294">
    <property type="entry name" value="Polysacc_lyase_14"/>
    <property type="match status" value="1"/>
</dbReference>
<dbReference type="AlphaFoldDB" id="A0AA38PM45"/>
<dbReference type="PANTHER" id="PTHR40124">
    <property type="match status" value="1"/>
</dbReference>
<dbReference type="InterPro" id="IPR048958">
    <property type="entry name" value="Polysacc_lyase_14"/>
</dbReference>
<protein>
    <recommendedName>
        <fullName evidence="2">Polysaccharide lyase 14 domain-containing protein</fullName>
    </recommendedName>
</protein>
<evidence type="ECO:0000256" key="1">
    <source>
        <dbReference type="SAM" id="SignalP"/>
    </source>
</evidence>